<keyword evidence="5" id="KW-0732">Signal</keyword>
<feature type="chain" id="PRO_5022003777" description="TonB C-terminal domain-containing protein" evidence="5">
    <location>
        <begin position="30"/>
        <end position="122"/>
    </location>
</feature>
<organism evidence="7 8">
    <name type="scientific">Swaminathania salitolerans</name>
    <dbReference type="NCBI Taxonomy" id="182838"/>
    <lineage>
        <taxon>Bacteria</taxon>
        <taxon>Pseudomonadati</taxon>
        <taxon>Pseudomonadota</taxon>
        <taxon>Alphaproteobacteria</taxon>
        <taxon>Acetobacterales</taxon>
        <taxon>Acetobacteraceae</taxon>
        <taxon>Swaminathania</taxon>
    </lineage>
</organism>
<dbReference type="NCBIfam" id="TIGR01352">
    <property type="entry name" value="tonB_Cterm"/>
    <property type="match status" value="1"/>
</dbReference>
<dbReference type="PROSITE" id="PS51257">
    <property type="entry name" value="PROKAR_LIPOPROTEIN"/>
    <property type="match status" value="1"/>
</dbReference>
<accession>A0A511BNG6</accession>
<feature type="signal peptide" evidence="5">
    <location>
        <begin position="1"/>
        <end position="29"/>
    </location>
</feature>
<dbReference type="GO" id="GO:0055085">
    <property type="term" value="P:transmembrane transport"/>
    <property type="evidence" value="ECO:0007669"/>
    <property type="project" value="InterPro"/>
</dbReference>
<sequence length="122" mass="13092">MNAFFAKRGYVVLGCVLISACSPSPQVSAAGAGFTKSERVSGPNPYYPFEALKNGESAKVMLKVDVDRSGHPHNCRVDHSSNVHFNASALQFCQKSEFKAATMNGAAVEDVGRDFPVNYSSD</sequence>
<dbReference type="Gene3D" id="3.30.1150.10">
    <property type="match status" value="1"/>
</dbReference>
<dbReference type="OrthoDB" id="7283270at2"/>
<dbReference type="SUPFAM" id="SSF74653">
    <property type="entry name" value="TolA/TonB C-terminal domain"/>
    <property type="match status" value="1"/>
</dbReference>
<evidence type="ECO:0000313" key="8">
    <source>
        <dbReference type="Proteomes" id="UP000321405"/>
    </source>
</evidence>
<keyword evidence="4" id="KW-0472">Membrane</keyword>
<evidence type="ECO:0000256" key="5">
    <source>
        <dbReference type="SAM" id="SignalP"/>
    </source>
</evidence>
<dbReference type="Proteomes" id="UP000321405">
    <property type="component" value="Unassembled WGS sequence"/>
</dbReference>
<keyword evidence="2" id="KW-0812">Transmembrane</keyword>
<dbReference type="AlphaFoldDB" id="A0A511BNG6"/>
<dbReference type="GO" id="GO:0016020">
    <property type="term" value="C:membrane"/>
    <property type="evidence" value="ECO:0007669"/>
    <property type="project" value="UniProtKB-SubCell"/>
</dbReference>
<evidence type="ECO:0000259" key="6">
    <source>
        <dbReference type="Pfam" id="PF03544"/>
    </source>
</evidence>
<dbReference type="InterPro" id="IPR037682">
    <property type="entry name" value="TonB_C"/>
</dbReference>
<keyword evidence="3" id="KW-1133">Transmembrane helix</keyword>
<name>A0A511BNG6_9PROT</name>
<gene>
    <name evidence="7" type="ORF">SSA02_10420</name>
</gene>
<evidence type="ECO:0000313" key="7">
    <source>
        <dbReference type="EMBL" id="GEL01879.1"/>
    </source>
</evidence>
<dbReference type="EMBL" id="BJVC01000002">
    <property type="protein sequence ID" value="GEL01879.1"/>
    <property type="molecule type" value="Genomic_DNA"/>
</dbReference>
<dbReference type="Pfam" id="PF03544">
    <property type="entry name" value="TonB_C"/>
    <property type="match status" value="1"/>
</dbReference>
<evidence type="ECO:0000256" key="2">
    <source>
        <dbReference type="ARBA" id="ARBA00022692"/>
    </source>
</evidence>
<protein>
    <recommendedName>
        <fullName evidence="6">TonB C-terminal domain-containing protein</fullName>
    </recommendedName>
</protein>
<dbReference type="RefSeq" id="WP_147092868.1">
    <property type="nucleotide sequence ID" value="NZ_BJVC01000002.1"/>
</dbReference>
<evidence type="ECO:0000256" key="1">
    <source>
        <dbReference type="ARBA" id="ARBA00004167"/>
    </source>
</evidence>
<evidence type="ECO:0000256" key="3">
    <source>
        <dbReference type="ARBA" id="ARBA00022989"/>
    </source>
</evidence>
<proteinExistence type="predicted"/>
<dbReference type="InterPro" id="IPR006260">
    <property type="entry name" value="TonB/TolA_C"/>
</dbReference>
<reference evidence="7 8" key="1">
    <citation type="submission" date="2019-07" db="EMBL/GenBank/DDBJ databases">
        <title>Whole genome shotgun sequence of Swaminathania salitolerans NBRC 104436.</title>
        <authorList>
            <person name="Hosoyama A."/>
            <person name="Uohara A."/>
            <person name="Ohji S."/>
            <person name="Ichikawa N."/>
        </authorList>
    </citation>
    <scope>NUCLEOTIDE SEQUENCE [LARGE SCALE GENOMIC DNA]</scope>
    <source>
        <strain evidence="7 8">NBRC 104436</strain>
    </source>
</reference>
<evidence type="ECO:0000256" key="4">
    <source>
        <dbReference type="ARBA" id="ARBA00023136"/>
    </source>
</evidence>
<keyword evidence="8" id="KW-1185">Reference proteome</keyword>
<comment type="caution">
    <text evidence="7">The sequence shown here is derived from an EMBL/GenBank/DDBJ whole genome shotgun (WGS) entry which is preliminary data.</text>
</comment>
<comment type="subcellular location">
    <subcellularLocation>
        <location evidence="1">Membrane</location>
        <topology evidence="1">Single-pass membrane protein</topology>
    </subcellularLocation>
</comment>
<feature type="domain" description="TonB C-terminal" evidence="6">
    <location>
        <begin position="43"/>
        <end position="119"/>
    </location>
</feature>